<dbReference type="Proteomes" id="UP001213000">
    <property type="component" value="Unassembled WGS sequence"/>
</dbReference>
<dbReference type="Pfam" id="PF00135">
    <property type="entry name" value="COesterase"/>
    <property type="match status" value="1"/>
</dbReference>
<accession>A0AAD5VET7</accession>
<evidence type="ECO:0000259" key="1">
    <source>
        <dbReference type="Pfam" id="PF00135"/>
    </source>
</evidence>
<protein>
    <recommendedName>
        <fullName evidence="1">Carboxylesterase type B domain-containing protein</fullName>
    </recommendedName>
</protein>
<dbReference type="InterPro" id="IPR050309">
    <property type="entry name" value="Type-B_Carboxylest/Lipase"/>
</dbReference>
<sequence length="304" mass="33362">MPAPTLPFSNEQLPALLTSLPSIASMIVLRNNFTAKSSMAQAIDSLNCLRQVDAEVLQQVNVNIASGAFFGTSIWVPVIDGQFITKLPTQLLHEGRINGEALLSVTNIFEGTNFVNLNTSSTVRTPSYLANLFPDFGAAQVAKGAVQYANLGSPIDQVIAIMGESIFVCPTYFLLRAFKNKAFKGEFAIPPGLHSDDVVYYFLNQTGGPGVKPSFNNTPFLNNFSQSFMNFVFSLVPNVKWDPSNTVPLQWDRWKSNVPTEMLFDKTGADAPVFRSFTTSKDLLSRCDCWESVSEFSAQGSSRL</sequence>
<dbReference type="InterPro" id="IPR002018">
    <property type="entry name" value="CarbesteraseB"/>
</dbReference>
<dbReference type="InterPro" id="IPR029058">
    <property type="entry name" value="AB_hydrolase_fold"/>
</dbReference>
<keyword evidence="3" id="KW-1185">Reference proteome</keyword>
<dbReference type="EMBL" id="JANIEX010001754">
    <property type="protein sequence ID" value="KAJ3554764.1"/>
    <property type="molecule type" value="Genomic_DNA"/>
</dbReference>
<proteinExistence type="predicted"/>
<feature type="domain" description="Carboxylesterase type B" evidence="1">
    <location>
        <begin position="41"/>
        <end position="265"/>
    </location>
</feature>
<name>A0AAD5VET7_9AGAR</name>
<dbReference type="PANTHER" id="PTHR11559">
    <property type="entry name" value="CARBOXYLESTERASE"/>
    <property type="match status" value="1"/>
</dbReference>
<comment type="caution">
    <text evidence="2">The sequence shown here is derived from an EMBL/GenBank/DDBJ whole genome shotgun (WGS) entry which is preliminary data.</text>
</comment>
<dbReference type="SUPFAM" id="SSF53474">
    <property type="entry name" value="alpha/beta-Hydrolases"/>
    <property type="match status" value="1"/>
</dbReference>
<reference evidence="2" key="1">
    <citation type="submission" date="2022-07" db="EMBL/GenBank/DDBJ databases">
        <title>Genome Sequence of Leucocoprinus birnbaumii.</title>
        <authorList>
            <person name="Buettner E."/>
        </authorList>
    </citation>
    <scope>NUCLEOTIDE SEQUENCE</scope>
    <source>
        <strain evidence="2">VT141</strain>
    </source>
</reference>
<dbReference type="Gene3D" id="3.40.50.1820">
    <property type="entry name" value="alpha/beta hydrolase"/>
    <property type="match status" value="1"/>
</dbReference>
<evidence type="ECO:0000313" key="2">
    <source>
        <dbReference type="EMBL" id="KAJ3554764.1"/>
    </source>
</evidence>
<gene>
    <name evidence="2" type="ORF">NP233_g12354</name>
</gene>
<evidence type="ECO:0000313" key="3">
    <source>
        <dbReference type="Proteomes" id="UP001213000"/>
    </source>
</evidence>
<dbReference type="AlphaFoldDB" id="A0AAD5VET7"/>
<organism evidence="2 3">
    <name type="scientific">Leucocoprinus birnbaumii</name>
    <dbReference type="NCBI Taxonomy" id="56174"/>
    <lineage>
        <taxon>Eukaryota</taxon>
        <taxon>Fungi</taxon>
        <taxon>Dikarya</taxon>
        <taxon>Basidiomycota</taxon>
        <taxon>Agaricomycotina</taxon>
        <taxon>Agaricomycetes</taxon>
        <taxon>Agaricomycetidae</taxon>
        <taxon>Agaricales</taxon>
        <taxon>Agaricineae</taxon>
        <taxon>Agaricaceae</taxon>
        <taxon>Leucocoprinus</taxon>
    </lineage>
</organism>